<evidence type="ECO:0000256" key="1">
    <source>
        <dbReference type="ARBA" id="ARBA00010641"/>
    </source>
</evidence>
<dbReference type="Gene3D" id="1.10.10.10">
    <property type="entry name" value="Winged helix-like DNA-binding domain superfamily/Winged helix DNA-binding domain"/>
    <property type="match status" value="1"/>
</dbReference>
<dbReference type="PANTHER" id="PTHR47756">
    <property type="entry name" value="BLL6612 PROTEIN-RELATED"/>
    <property type="match status" value="1"/>
</dbReference>
<keyword evidence="4" id="KW-0804">Transcription</keyword>
<dbReference type="InterPro" id="IPR014284">
    <property type="entry name" value="RNA_pol_sigma-70_dom"/>
</dbReference>
<dbReference type="InterPro" id="IPR013324">
    <property type="entry name" value="RNA_pol_sigma_r3/r4-like"/>
</dbReference>
<evidence type="ECO:0000256" key="3">
    <source>
        <dbReference type="ARBA" id="ARBA00023082"/>
    </source>
</evidence>
<dbReference type="SUPFAM" id="SSF88946">
    <property type="entry name" value="Sigma2 domain of RNA polymerase sigma factors"/>
    <property type="match status" value="1"/>
</dbReference>
<dbReference type="EMBL" id="BOMP01000015">
    <property type="protein sequence ID" value="GIE38004.1"/>
    <property type="molecule type" value="Genomic_DNA"/>
</dbReference>
<keyword evidence="3" id="KW-0731">Sigma factor</keyword>
<feature type="domain" description="DUF6596" evidence="8">
    <location>
        <begin position="201"/>
        <end position="298"/>
    </location>
</feature>
<feature type="compositionally biased region" description="Polar residues" evidence="5">
    <location>
        <begin position="447"/>
        <end position="458"/>
    </location>
</feature>
<evidence type="ECO:0000256" key="4">
    <source>
        <dbReference type="ARBA" id="ARBA00023163"/>
    </source>
</evidence>
<evidence type="ECO:0000313" key="10">
    <source>
        <dbReference type="Proteomes" id="UP000631312"/>
    </source>
</evidence>
<organism evidence="9 10">
    <name type="scientific">Actinoplanes lobatus</name>
    <dbReference type="NCBI Taxonomy" id="113568"/>
    <lineage>
        <taxon>Bacteria</taxon>
        <taxon>Bacillati</taxon>
        <taxon>Actinomycetota</taxon>
        <taxon>Actinomycetes</taxon>
        <taxon>Micromonosporales</taxon>
        <taxon>Micromonosporaceae</taxon>
        <taxon>Actinoplanes</taxon>
    </lineage>
</organism>
<reference evidence="9 10" key="1">
    <citation type="submission" date="2021-01" db="EMBL/GenBank/DDBJ databases">
        <title>Whole genome shotgun sequence of Actinoplanes lobatus NBRC 12513.</title>
        <authorList>
            <person name="Komaki H."/>
            <person name="Tamura T."/>
        </authorList>
    </citation>
    <scope>NUCLEOTIDE SEQUENCE [LARGE SCALE GENOMIC DNA]</scope>
    <source>
        <strain evidence="9 10">NBRC 12513</strain>
    </source>
</reference>
<dbReference type="Pfam" id="PF20239">
    <property type="entry name" value="DUF6596"/>
    <property type="match status" value="1"/>
</dbReference>
<dbReference type="SUPFAM" id="SSF88659">
    <property type="entry name" value="Sigma3 and sigma4 domains of RNA polymerase sigma factors"/>
    <property type="match status" value="1"/>
</dbReference>
<evidence type="ECO:0000259" key="8">
    <source>
        <dbReference type="Pfam" id="PF20239"/>
    </source>
</evidence>
<evidence type="ECO:0000256" key="5">
    <source>
        <dbReference type="SAM" id="MobiDB-lite"/>
    </source>
</evidence>
<dbReference type="Gene3D" id="1.25.40.10">
    <property type="entry name" value="Tetratricopeptide repeat domain"/>
    <property type="match status" value="1"/>
</dbReference>
<dbReference type="InterPro" id="IPR011990">
    <property type="entry name" value="TPR-like_helical_dom_sf"/>
</dbReference>
<keyword evidence="10" id="KW-1185">Reference proteome</keyword>
<dbReference type="Gene3D" id="1.10.1740.10">
    <property type="match status" value="1"/>
</dbReference>
<dbReference type="Pfam" id="PF04542">
    <property type="entry name" value="Sigma70_r2"/>
    <property type="match status" value="1"/>
</dbReference>
<dbReference type="PANTHER" id="PTHR47756:SF2">
    <property type="entry name" value="BLL6612 PROTEIN"/>
    <property type="match status" value="1"/>
</dbReference>
<evidence type="ECO:0000256" key="2">
    <source>
        <dbReference type="ARBA" id="ARBA00023015"/>
    </source>
</evidence>
<feature type="region of interest" description="Disordered" evidence="5">
    <location>
        <begin position="430"/>
        <end position="458"/>
    </location>
</feature>
<comment type="similarity">
    <text evidence="1">Belongs to the sigma-70 factor family. ECF subfamily.</text>
</comment>
<feature type="domain" description="RNA polymerase sigma-70 region 2" evidence="6">
    <location>
        <begin position="41"/>
        <end position="98"/>
    </location>
</feature>
<dbReference type="InterPro" id="IPR013249">
    <property type="entry name" value="RNA_pol_sigma70_r4_t2"/>
</dbReference>
<dbReference type="InterPro" id="IPR046531">
    <property type="entry name" value="DUF6596"/>
</dbReference>
<dbReference type="InterPro" id="IPR007627">
    <property type="entry name" value="RNA_pol_sigma70_r2"/>
</dbReference>
<dbReference type="InterPro" id="IPR036388">
    <property type="entry name" value="WH-like_DNA-bd_sf"/>
</dbReference>
<evidence type="ECO:0000313" key="9">
    <source>
        <dbReference type="EMBL" id="GIE38004.1"/>
    </source>
</evidence>
<gene>
    <name evidence="9" type="primary">rpoE_3</name>
    <name evidence="9" type="ORF">Alo02nite_09020</name>
</gene>
<keyword evidence="2" id="KW-0805">Transcription regulation</keyword>
<name>A0ABQ4AAH6_9ACTN</name>
<evidence type="ECO:0000259" key="7">
    <source>
        <dbReference type="Pfam" id="PF08281"/>
    </source>
</evidence>
<proteinExistence type="inferred from homology"/>
<evidence type="ECO:0000259" key="6">
    <source>
        <dbReference type="Pfam" id="PF04542"/>
    </source>
</evidence>
<dbReference type="NCBIfam" id="TIGR02937">
    <property type="entry name" value="sigma70-ECF"/>
    <property type="match status" value="1"/>
</dbReference>
<accession>A0ABQ4AAH6</accession>
<protein>
    <submittedName>
        <fullName evidence="9">RNA polymerase subunit sigma-24</fullName>
    </submittedName>
</protein>
<dbReference type="InterPro" id="IPR013325">
    <property type="entry name" value="RNA_pol_sigma_r2"/>
</dbReference>
<feature type="domain" description="RNA polymerase sigma factor 70 region 4 type 2" evidence="7">
    <location>
        <begin position="131"/>
        <end position="183"/>
    </location>
</feature>
<dbReference type="Pfam" id="PF08281">
    <property type="entry name" value="Sigma70_r4_2"/>
    <property type="match status" value="1"/>
</dbReference>
<sequence length="458" mass="49703">MTGVTHAADRPVTDAHHPAAAVHSADRAVTDAHRGDWAVVLATTVRVTRDVEVAEECVQDAYAAALTAWRENGVPANPAAWLITASRRRALDVLRRERVLRTKLALLARPDEEAAEPEDPADAVPDERLRLIFMCCHPALAPEVRPALTLRLVCGLSTAEIAQAFLVSEPAMAARLTRAKKKITAARIPLRVPEPAELPERLGGVLGVIHLLFTTGHSAPAGRDLIRTDLTGPALHLARTLADLMPGEPEIRGLLALLLVTEARRDTRVGDDGKLVRLDRQDRSRWDRAAIAEADGLIVGALRARRPGRYVLEAAIAALHAQAPSFEETDWPQILTLYDALSRVWPSPVVTLNRAVALAEVHGPEPALAEVERLELGGRLSGYRYLPAVQADLLRRLGRNAEAAHAYRQALDLTGNETERAYLTERLAEAEPPDAEAVAGPPLGHSSCGTVRLTSRLR</sequence>
<dbReference type="Proteomes" id="UP000631312">
    <property type="component" value="Unassembled WGS sequence"/>
</dbReference>
<comment type="caution">
    <text evidence="9">The sequence shown here is derived from an EMBL/GenBank/DDBJ whole genome shotgun (WGS) entry which is preliminary data.</text>
</comment>